<sequence>MAMRAILALAGAAAFTATTPAAKQKKPDTASEFGDELDLSLAFFREEGRPARDLAVLACSYALESRQKVRVLDACAGAGARTLRYLRDLPSDVEVLANEPNDGTQLEANCLTYDNVKFASGDAGELLARNPRSFDVVDVDSFGLSGDPALAVQAALSGGVVLLATTGAAAAGARGKAARAALKKRLGCAACKTPAQNELGLRMLLGAAARAASDDDAVLRPLFSHYAAHGPVFRVAAVVDRSGDSDARGEQFLVCCRSCGQAAFSPSVLTSCGTCGEDLGEDAVAGPVWAGPLHDFNAIAAMRADAEGRGWVGDRGYGRKLARLLDTLVDESRDADLDASLFISLDDVARRAGVRTPSKGGLVAALDKAGFRAASTHVEGKAVKTDAPMAACVDAARVADAAGS</sequence>
<evidence type="ECO:0000256" key="8">
    <source>
        <dbReference type="SAM" id="SignalP"/>
    </source>
</evidence>
<evidence type="ECO:0000256" key="5">
    <source>
        <dbReference type="ARBA" id="ARBA00022694"/>
    </source>
</evidence>
<evidence type="ECO:0000256" key="7">
    <source>
        <dbReference type="PROSITE-ProRule" id="PRU00958"/>
    </source>
</evidence>
<feature type="chain" id="PRO_5035176708" evidence="8">
    <location>
        <begin position="22"/>
        <end position="404"/>
    </location>
</feature>
<dbReference type="OrthoDB" id="6349953at2759"/>
<dbReference type="GO" id="GO:0002940">
    <property type="term" value="P:tRNA N2-guanine methylation"/>
    <property type="evidence" value="ECO:0007669"/>
    <property type="project" value="TreeGrafter"/>
</dbReference>
<evidence type="ECO:0000256" key="3">
    <source>
        <dbReference type="ARBA" id="ARBA00022679"/>
    </source>
</evidence>
<keyword evidence="4 7" id="KW-0949">S-adenosyl-L-methionine</keyword>
<keyword evidence="3 7" id="KW-0808">Transferase</keyword>
<dbReference type="SUPFAM" id="SSF53335">
    <property type="entry name" value="S-adenosyl-L-methionine-dependent methyltransferases"/>
    <property type="match status" value="1"/>
</dbReference>
<evidence type="ECO:0000313" key="10">
    <source>
        <dbReference type="Proteomes" id="UP000789595"/>
    </source>
</evidence>
<dbReference type="EMBL" id="CAKKNE010000004">
    <property type="protein sequence ID" value="CAH0374292.1"/>
    <property type="molecule type" value="Genomic_DNA"/>
</dbReference>
<reference evidence="9" key="1">
    <citation type="submission" date="2021-11" db="EMBL/GenBank/DDBJ databases">
        <authorList>
            <consortium name="Genoscope - CEA"/>
            <person name="William W."/>
        </authorList>
    </citation>
    <scope>NUCLEOTIDE SEQUENCE</scope>
</reference>
<dbReference type="AlphaFoldDB" id="A0A8J2SV14"/>
<dbReference type="Gene3D" id="3.30.56.70">
    <property type="entry name" value="N2,N2-dimethylguanosine tRNA methyltransferase, C-terminal domain"/>
    <property type="match status" value="1"/>
</dbReference>
<dbReference type="CDD" id="cd02440">
    <property type="entry name" value="AdoMet_MTases"/>
    <property type="match status" value="1"/>
</dbReference>
<feature type="signal peptide" evidence="8">
    <location>
        <begin position="1"/>
        <end position="21"/>
    </location>
</feature>
<dbReference type="Pfam" id="PF02005">
    <property type="entry name" value="TRM"/>
    <property type="match status" value="1"/>
</dbReference>
<keyword evidence="2 7" id="KW-0489">Methyltransferase</keyword>
<evidence type="ECO:0000313" key="9">
    <source>
        <dbReference type="EMBL" id="CAH0374292.1"/>
    </source>
</evidence>
<dbReference type="InterPro" id="IPR042296">
    <property type="entry name" value="tRNA_met_Trm1_C"/>
</dbReference>
<organism evidence="9 10">
    <name type="scientific">Pelagomonas calceolata</name>
    <dbReference type="NCBI Taxonomy" id="35677"/>
    <lineage>
        <taxon>Eukaryota</taxon>
        <taxon>Sar</taxon>
        <taxon>Stramenopiles</taxon>
        <taxon>Ochrophyta</taxon>
        <taxon>Pelagophyceae</taxon>
        <taxon>Pelagomonadales</taxon>
        <taxon>Pelagomonadaceae</taxon>
        <taxon>Pelagomonas</taxon>
    </lineage>
</organism>
<comment type="similarity">
    <text evidence="7">Belongs to the class I-like SAM-binding methyltransferase superfamily. Trm1 family.</text>
</comment>
<keyword evidence="10" id="KW-1185">Reference proteome</keyword>
<proteinExistence type="inferred from homology"/>
<dbReference type="GO" id="GO:0000049">
    <property type="term" value="F:tRNA binding"/>
    <property type="evidence" value="ECO:0007669"/>
    <property type="project" value="UniProtKB-UniRule"/>
</dbReference>
<dbReference type="InterPro" id="IPR029063">
    <property type="entry name" value="SAM-dependent_MTases_sf"/>
</dbReference>
<evidence type="ECO:0000256" key="6">
    <source>
        <dbReference type="ARBA" id="ARBA00022884"/>
    </source>
</evidence>
<name>A0A8J2SV14_9STRA</name>
<keyword evidence="8" id="KW-0732">Signal</keyword>
<evidence type="ECO:0000256" key="4">
    <source>
        <dbReference type="ARBA" id="ARBA00022691"/>
    </source>
</evidence>
<dbReference type="PROSITE" id="PS51626">
    <property type="entry name" value="SAM_MT_TRM1"/>
    <property type="match status" value="1"/>
</dbReference>
<accession>A0A8J2SV14</accession>
<gene>
    <name evidence="9" type="ORF">PECAL_4P15640</name>
</gene>
<dbReference type="Gene3D" id="3.40.50.150">
    <property type="entry name" value="Vaccinia Virus protein VP39"/>
    <property type="match status" value="1"/>
</dbReference>
<dbReference type="Proteomes" id="UP000789595">
    <property type="component" value="Unassembled WGS sequence"/>
</dbReference>
<evidence type="ECO:0000256" key="2">
    <source>
        <dbReference type="ARBA" id="ARBA00022603"/>
    </source>
</evidence>
<evidence type="ECO:0000256" key="1">
    <source>
        <dbReference type="ARBA" id="ARBA00022555"/>
    </source>
</evidence>
<dbReference type="InterPro" id="IPR002905">
    <property type="entry name" value="Trm1"/>
</dbReference>
<keyword evidence="6 7" id="KW-0694">RNA-binding</keyword>
<dbReference type="GO" id="GO:0016423">
    <property type="term" value="F:tRNA (guanine) methyltransferase activity"/>
    <property type="evidence" value="ECO:0007669"/>
    <property type="project" value="InterPro"/>
</dbReference>
<dbReference type="PANTHER" id="PTHR10631">
    <property type="entry name" value="N 2 ,N 2 -DIMETHYLGUANOSINE TRNA METHYLTRANSFERASE"/>
    <property type="match status" value="1"/>
</dbReference>
<comment type="caution">
    <text evidence="9">The sequence shown here is derived from an EMBL/GenBank/DDBJ whole genome shotgun (WGS) entry which is preliminary data.</text>
</comment>
<keyword evidence="5 7" id="KW-0819">tRNA processing</keyword>
<protein>
    <submittedName>
        <fullName evidence="9">Uncharacterized protein</fullName>
    </submittedName>
</protein>
<keyword evidence="1 7" id="KW-0820">tRNA-binding</keyword>
<dbReference type="PANTHER" id="PTHR10631:SF9">
    <property type="entry name" value="TRNA (GUANINE(26)-N(2))-DIMETHYLTRANSFERASE"/>
    <property type="match status" value="1"/>
</dbReference>
<dbReference type="GO" id="GO:0005634">
    <property type="term" value="C:nucleus"/>
    <property type="evidence" value="ECO:0007669"/>
    <property type="project" value="TreeGrafter"/>
</dbReference>